<proteinExistence type="predicted"/>
<organism evidence="1">
    <name type="scientific">Lepeophtheirus salmonis</name>
    <name type="common">Salmon louse</name>
    <name type="synonym">Caligus salmonis</name>
    <dbReference type="NCBI Taxonomy" id="72036"/>
    <lineage>
        <taxon>Eukaryota</taxon>
        <taxon>Metazoa</taxon>
        <taxon>Ecdysozoa</taxon>
        <taxon>Arthropoda</taxon>
        <taxon>Crustacea</taxon>
        <taxon>Multicrustacea</taxon>
        <taxon>Hexanauplia</taxon>
        <taxon>Copepoda</taxon>
        <taxon>Siphonostomatoida</taxon>
        <taxon>Caligidae</taxon>
        <taxon>Lepeophtheirus</taxon>
    </lineage>
</organism>
<dbReference type="EMBL" id="HACA01029068">
    <property type="protein sequence ID" value="CDW46429.1"/>
    <property type="molecule type" value="Transcribed_RNA"/>
</dbReference>
<reference evidence="1" key="1">
    <citation type="submission" date="2014-05" db="EMBL/GenBank/DDBJ databases">
        <authorList>
            <person name="Chronopoulou M."/>
        </authorList>
    </citation>
    <scope>NUCLEOTIDE SEQUENCE</scope>
    <source>
        <tissue evidence="1">Whole organism</tissue>
    </source>
</reference>
<accession>A0A0K2V7I4</accession>
<sequence length="102" mass="12234">MNRKDHSSIDITYSVAICSTRGSFRGVVYSWRNRKGEIIKIVEIYWYLPHLEFQEEAIRGKIVRRKYLVKSNGMKENSIFISEKMFYLSMLKYCFSLYTKNE</sequence>
<evidence type="ECO:0000313" key="1">
    <source>
        <dbReference type="EMBL" id="CDW46429.1"/>
    </source>
</evidence>
<protein>
    <submittedName>
        <fullName evidence="1">Uncharacterized protein</fullName>
    </submittedName>
</protein>
<dbReference type="AlphaFoldDB" id="A0A0K2V7I4"/>
<name>A0A0K2V7I4_LEPSM</name>